<dbReference type="AlphaFoldDB" id="A0A0C3BCG7"/>
<dbReference type="EMBL" id="KN824287">
    <property type="protein sequence ID" value="KIM29819.1"/>
    <property type="molecule type" value="Genomic_DNA"/>
</dbReference>
<organism evidence="1 2">
    <name type="scientific">Serendipita vermifera MAFF 305830</name>
    <dbReference type="NCBI Taxonomy" id="933852"/>
    <lineage>
        <taxon>Eukaryota</taxon>
        <taxon>Fungi</taxon>
        <taxon>Dikarya</taxon>
        <taxon>Basidiomycota</taxon>
        <taxon>Agaricomycotina</taxon>
        <taxon>Agaricomycetes</taxon>
        <taxon>Sebacinales</taxon>
        <taxon>Serendipitaceae</taxon>
        <taxon>Serendipita</taxon>
    </lineage>
</organism>
<keyword evidence="2" id="KW-1185">Reference proteome</keyword>
<evidence type="ECO:0000313" key="1">
    <source>
        <dbReference type="EMBL" id="KIM29819.1"/>
    </source>
</evidence>
<reference evidence="2" key="2">
    <citation type="submission" date="2015-01" db="EMBL/GenBank/DDBJ databases">
        <title>Evolutionary Origins and Diversification of the Mycorrhizal Mutualists.</title>
        <authorList>
            <consortium name="DOE Joint Genome Institute"/>
            <consortium name="Mycorrhizal Genomics Consortium"/>
            <person name="Kohler A."/>
            <person name="Kuo A."/>
            <person name="Nagy L.G."/>
            <person name="Floudas D."/>
            <person name="Copeland A."/>
            <person name="Barry K.W."/>
            <person name="Cichocki N."/>
            <person name="Veneault-Fourrey C."/>
            <person name="LaButti K."/>
            <person name="Lindquist E.A."/>
            <person name="Lipzen A."/>
            <person name="Lundell T."/>
            <person name="Morin E."/>
            <person name="Murat C."/>
            <person name="Riley R."/>
            <person name="Ohm R."/>
            <person name="Sun H."/>
            <person name="Tunlid A."/>
            <person name="Henrissat B."/>
            <person name="Grigoriev I.V."/>
            <person name="Hibbett D.S."/>
            <person name="Martin F."/>
        </authorList>
    </citation>
    <scope>NUCLEOTIDE SEQUENCE [LARGE SCALE GENOMIC DNA]</scope>
    <source>
        <strain evidence="2">MAFF 305830</strain>
    </source>
</reference>
<reference evidence="1 2" key="1">
    <citation type="submission" date="2014-04" db="EMBL/GenBank/DDBJ databases">
        <authorList>
            <consortium name="DOE Joint Genome Institute"/>
            <person name="Kuo A."/>
            <person name="Zuccaro A."/>
            <person name="Kohler A."/>
            <person name="Nagy L.G."/>
            <person name="Floudas D."/>
            <person name="Copeland A."/>
            <person name="Barry K.W."/>
            <person name="Cichocki N."/>
            <person name="Veneault-Fourrey C."/>
            <person name="LaButti K."/>
            <person name="Lindquist E.A."/>
            <person name="Lipzen A."/>
            <person name="Lundell T."/>
            <person name="Morin E."/>
            <person name="Murat C."/>
            <person name="Sun H."/>
            <person name="Tunlid A."/>
            <person name="Henrissat B."/>
            <person name="Grigoriev I.V."/>
            <person name="Hibbett D.S."/>
            <person name="Martin F."/>
            <person name="Nordberg H.P."/>
            <person name="Cantor M.N."/>
            <person name="Hua S.X."/>
        </authorList>
    </citation>
    <scope>NUCLEOTIDE SEQUENCE [LARGE SCALE GENOMIC DNA]</scope>
    <source>
        <strain evidence="1 2">MAFF 305830</strain>
    </source>
</reference>
<name>A0A0C3BCG7_SERVB</name>
<gene>
    <name evidence="1" type="ORF">M408DRAFT_8046</name>
</gene>
<evidence type="ECO:0000313" key="2">
    <source>
        <dbReference type="Proteomes" id="UP000054097"/>
    </source>
</evidence>
<sequence>MAAPDVARIVPISDISASNIGQKFRLFGVLVLPEDPTSPVAQLHSITAGKSKADKSTRGKSRVRDVGLGLLVDMSLCVDDRIAALKETASVVMVMGTLEDNSLSGITQSSSVLVDESIILRAILITDASDVNLVAMESAIAQRRAFELDS</sequence>
<proteinExistence type="predicted"/>
<dbReference type="Proteomes" id="UP000054097">
    <property type="component" value="Unassembled WGS sequence"/>
</dbReference>
<accession>A0A0C3BCG7</accession>
<protein>
    <submittedName>
        <fullName evidence="1">Uncharacterized protein</fullName>
    </submittedName>
</protein>
<dbReference type="HOGENOM" id="CLU_1741696_0_0_1"/>
<dbReference type="OrthoDB" id="3258172at2759"/>